<sequence>MAKPTREPDPRPGRSPGYPEKQPRDKRDSRTPPAPEPAEDVGEPPAKKGG</sequence>
<evidence type="ECO:0000256" key="1">
    <source>
        <dbReference type="SAM" id="MobiDB-lite"/>
    </source>
</evidence>
<dbReference type="Proteomes" id="UP000552587">
    <property type="component" value="Unassembled WGS sequence"/>
</dbReference>
<feature type="compositionally biased region" description="Basic and acidic residues" evidence="1">
    <location>
        <begin position="1"/>
        <end position="12"/>
    </location>
</feature>
<evidence type="ECO:0000313" key="3">
    <source>
        <dbReference type="Proteomes" id="UP000552587"/>
    </source>
</evidence>
<evidence type="ECO:0000313" key="2">
    <source>
        <dbReference type="EMBL" id="MBB1089407.1"/>
    </source>
</evidence>
<dbReference type="EMBL" id="JACHTE010000009">
    <property type="protein sequence ID" value="MBB1089407.1"/>
    <property type="molecule type" value="Genomic_DNA"/>
</dbReference>
<comment type="caution">
    <text evidence="2">The sequence shown here is derived from an EMBL/GenBank/DDBJ whole genome shotgun (WGS) entry which is preliminary data.</text>
</comment>
<accession>A0A7W3U5S0</accession>
<dbReference type="RefSeq" id="WP_182670182.1">
    <property type="nucleotide sequence ID" value="NZ_JACHTE010000009.1"/>
</dbReference>
<name>A0A7W3U5S0_9GAMM</name>
<gene>
    <name evidence="2" type="ORF">H4F99_13055</name>
</gene>
<reference evidence="2 3" key="1">
    <citation type="submission" date="2020-07" db="EMBL/GenBank/DDBJ databases">
        <authorList>
            <person name="Xu S."/>
            <person name="Li A."/>
        </authorList>
    </citation>
    <scope>NUCLEOTIDE SEQUENCE [LARGE SCALE GENOMIC DNA]</scope>
    <source>
        <strain evidence="2 3">SG-8</strain>
    </source>
</reference>
<keyword evidence="3" id="KW-1185">Reference proteome</keyword>
<organism evidence="2 3">
    <name type="scientific">Marilutibacter penaei</name>
    <dbReference type="NCBI Taxonomy" id="2759900"/>
    <lineage>
        <taxon>Bacteria</taxon>
        <taxon>Pseudomonadati</taxon>
        <taxon>Pseudomonadota</taxon>
        <taxon>Gammaproteobacteria</taxon>
        <taxon>Lysobacterales</taxon>
        <taxon>Lysobacteraceae</taxon>
        <taxon>Marilutibacter</taxon>
    </lineage>
</organism>
<proteinExistence type="predicted"/>
<dbReference type="AlphaFoldDB" id="A0A7W3U5S0"/>
<protein>
    <submittedName>
        <fullName evidence="2">Uncharacterized protein</fullName>
    </submittedName>
</protein>
<feature type="compositionally biased region" description="Basic and acidic residues" evidence="1">
    <location>
        <begin position="21"/>
        <end position="30"/>
    </location>
</feature>
<feature type="region of interest" description="Disordered" evidence="1">
    <location>
        <begin position="1"/>
        <end position="50"/>
    </location>
</feature>